<dbReference type="RefSeq" id="XP_001212147.1">
    <property type="nucleotide sequence ID" value="XM_001212147.1"/>
</dbReference>
<gene>
    <name evidence="8" type="ORF">ATEG_02969</name>
</gene>
<dbReference type="Proteomes" id="UP000007963">
    <property type="component" value="Unassembled WGS sequence"/>
</dbReference>
<keyword evidence="2" id="KW-0862">Zinc</keyword>
<reference evidence="9" key="1">
    <citation type="submission" date="2005-09" db="EMBL/GenBank/DDBJ databases">
        <title>Annotation of the Aspergillus terreus NIH2624 genome.</title>
        <authorList>
            <person name="Birren B.W."/>
            <person name="Lander E.S."/>
            <person name="Galagan J.E."/>
            <person name="Nusbaum C."/>
            <person name="Devon K."/>
            <person name="Henn M."/>
            <person name="Ma L.-J."/>
            <person name="Jaffe D.B."/>
            <person name="Butler J."/>
            <person name="Alvarez P."/>
            <person name="Gnerre S."/>
            <person name="Grabherr M."/>
            <person name="Kleber M."/>
            <person name="Mauceli E.W."/>
            <person name="Brockman W."/>
            <person name="Rounsley S."/>
            <person name="Young S.K."/>
            <person name="LaButti K."/>
            <person name="Pushparaj V."/>
            <person name="DeCaprio D."/>
            <person name="Crawford M."/>
            <person name="Koehrsen M."/>
            <person name="Engels R."/>
            <person name="Montgomery P."/>
            <person name="Pearson M."/>
            <person name="Howarth C."/>
            <person name="Larson L."/>
            <person name="Luoma S."/>
            <person name="White J."/>
            <person name="Alvarado L."/>
            <person name="Kodira C.D."/>
            <person name="Zeng Q."/>
            <person name="Oleary S."/>
            <person name="Yandava C."/>
            <person name="Denning D.W."/>
            <person name="Nierman W.C."/>
            <person name="Milne T."/>
            <person name="Madden K."/>
        </authorList>
    </citation>
    <scope>NUCLEOTIDE SEQUENCE [LARGE SCALE GENOMIC DNA]</scope>
    <source>
        <strain evidence="9">NIH 2624 / FGSC A1156</strain>
    </source>
</reference>
<feature type="coiled-coil region" evidence="7">
    <location>
        <begin position="21"/>
        <end position="48"/>
    </location>
</feature>
<evidence type="ECO:0000256" key="1">
    <source>
        <dbReference type="ARBA" id="ARBA00004123"/>
    </source>
</evidence>
<dbReference type="GeneID" id="4317329"/>
<keyword evidence="3" id="KW-0805">Transcription regulation</keyword>
<dbReference type="GO" id="GO:0000981">
    <property type="term" value="F:DNA-binding transcription factor activity, RNA polymerase II-specific"/>
    <property type="evidence" value="ECO:0007669"/>
    <property type="project" value="TreeGrafter"/>
</dbReference>
<organism evidence="8 9">
    <name type="scientific">Aspergillus terreus (strain NIH 2624 / FGSC A1156)</name>
    <dbReference type="NCBI Taxonomy" id="341663"/>
    <lineage>
        <taxon>Eukaryota</taxon>
        <taxon>Fungi</taxon>
        <taxon>Dikarya</taxon>
        <taxon>Ascomycota</taxon>
        <taxon>Pezizomycotina</taxon>
        <taxon>Eurotiomycetes</taxon>
        <taxon>Eurotiomycetidae</taxon>
        <taxon>Eurotiales</taxon>
        <taxon>Aspergillaceae</taxon>
        <taxon>Aspergillus</taxon>
        <taxon>Aspergillus subgen. Circumdati</taxon>
    </lineage>
</organism>
<evidence type="ECO:0000313" key="8">
    <source>
        <dbReference type="EMBL" id="EAU36243.1"/>
    </source>
</evidence>
<dbReference type="GO" id="GO:0000976">
    <property type="term" value="F:transcription cis-regulatory region binding"/>
    <property type="evidence" value="ECO:0007669"/>
    <property type="project" value="TreeGrafter"/>
</dbReference>
<evidence type="ECO:0000256" key="3">
    <source>
        <dbReference type="ARBA" id="ARBA00023015"/>
    </source>
</evidence>
<evidence type="ECO:0000313" key="9">
    <source>
        <dbReference type="Proteomes" id="UP000007963"/>
    </source>
</evidence>
<sequence>MPKDPTTEYVFALALYTCTVSDGQHRRIENVESEVRRLREQLDDMHSLLRLHSQTSVVPLAGGVASPPDPLPAQQPCPVPSPAQMLSGAPGDMPAYLDSTSVDMTGPQRDVLLQSIPPENEYARPAKRKRSGFEVRCDPIADFISKGMITVEYAVSCFQTYIPIFDPENDTFASADILHSELKKWINVVIQNERLNCLESVQALLVIACYSAERSLLLSFATRMALDLGLDEAFEELTQRLTMKNIEGSSDMANSREEENMLMRKSRVWFGLLVLEHMYYRQTQKHDLFRVDGGKPPGIRMTGNARRCRLLLHHPSSTVLDLRLFSQVEVDLDLWFDDWLRIIGMQTYLLEERVPDDGAENSANAEEERPSLLAALRVQKCWSEMMLYCKALRSMGVENIA</sequence>
<evidence type="ECO:0000256" key="7">
    <source>
        <dbReference type="SAM" id="Coils"/>
    </source>
</evidence>
<evidence type="ECO:0000256" key="2">
    <source>
        <dbReference type="ARBA" id="ARBA00022833"/>
    </source>
</evidence>
<dbReference type="CDD" id="cd12148">
    <property type="entry name" value="fungal_TF_MHR"/>
    <property type="match status" value="1"/>
</dbReference>
<dbReference type="GO" id="GO:0005634">
    <property type="term" value="C:nucleus"/>
    <property type="evidence" value="ECO:0007669"/>
    <property type="project" value="UniProtKB-SubCell"/>
</dbReference>
<dbReference type="VEuPathDB" id="FungiDB:ATEG_02969"/>
<keyword evidence="4" id="KW-0238">DNA-binding</keyword>
<keyword evidence="7" id="KW-0175">Coiled coil</keyword>
<dbReference type="PANTHER" id="PTHR31845">
    <property type="entry name" value="FINGER DOMAIN PROTEIN, PUTATIVE-RELATED"/>
    <property type="match status" value="1"/>
</dbReference>
<dbReference type="AlphaFoldDB" id="Q0CTL5"/>
<accession>Q0CTL5</accession>
<protein>
    <recommendedName>
        <fullName evidence="10">Transcription factor domain-containing protein</fullName>
    </recommendedName>
</protein>
<dbReference type="EMBL" id="CH476597">
    <property type="protein sequence ID" value="EAU36243.1"/>
    <property type="molecule type" value="Genomic_DNA"/>
</dbReference>
<proteinExistence type="predicted"/>
<dbReference type="PANTHER" id="PTHR31845:SF33">
    <property type="entry name" value="ZN(II)2CYS6 TRANSCRIPTION FACTOR (EUROFUNG)"/>
    <property type="match status" value="1"/>
</dbReference>
<comment type="subcellular location">
    <subcellularLocation>
        <location evidence="1">Nucleus</location>
    </subcellularLocation>
</comment>
<name>Q0CTL5_ASPTN</name>
<evidence type="ECO:0000256" key="4">
    <source>
        <dbReference type="ARBA" id="ARBA00023125"/>
    </source>
</evidence>
<dbReference type="HOGENOM" id="CLU_686925_0_0_1"/>
<dbReference type="OrthoDB" id="4454541at2759"/>
<evidence type="ECO:0000256" key="6">
    <source>
        <dbReference type="ARBA" id="ARBA00023242"/>
    </source>
</evidence>
<keyword evidence="6" id="KW-0539">Nucleus</keyword>
<dbReference type="STRING" id="341663.Q0CTL5"/>
<evidence type="ECO:0008006" key="10">
    <source>
        <dbReference type="Google" id="ProtNLM"/>
    </source>
</evidence>
<dbReference type="InterPro" id="IPR051089">
    <property type="entry name" value="prtT"/>
</dbReference>
<evidence type="ECO:0000256" key="5">
    <source>
        <dbReference type="ARBA" id="ARBA00023163"/>
    </source>
</evidence>
<keyword evidence="5" id="KW-0804">Transcription</keyword>